<reference evidence="2" key="1">
    <citation type="submission" date="2021-01" db="EMBL/GenBank/DDBJ databases">
        <title>Phytophthora aleatoria, a newly-described species from Pinus radiata is distinct from Phytophthora cactorum isolates based on comparative genomics.</title>
        <authorList>
            <person name="Mcdougal R."/>
            <person name="Panda P."/>
            <person name="Williams N."/>
            <person name="Studholme D.J."/>
        </authorList>
    </citation>
    <scope>NUCLEOTIDE SEQUENCE</scope>
    <source>
        <strain evidence="2">NZFS 4037</strain>
    </source>
</reference>
<proteinExistence type="predicted"/>
<sequence>LEGRFAQQTANESARRSRYIITLTIWKNREATINIINYRACFSYGFEKIHSLKLLYGNPCASFQIQARLQAVPLSTPVLVVDDTDNRARGEVIQSDPDAHMRLEGKPEISTSATQISAKHKNRMGSLQDEVGDPILGSPTRGRERDARGSCLRARNLTIRSSYFFGLS</sequence>
<evidence type="ECO:0000313" key="2">
    <source>
        <dbReference type="EMBL" id="KAG6967183.1"/>
    </source>
</evidence>
<evidence type="ECO:0000313" key="3">
    <source>
        <dbReference type="Proteomes" id="UP000709295"/>
    </source>
</evidence>
<dbReference type="EMBL" id="JAENGY010000281">
    <property type="protein sequence ID" value="KAG6967183.1"/>
    <property type="molecule type" value="Genomic_DNA"/>
</dbReference>
<feature type="non-terminal residue" evidence="2">
    <location>
        <position position="1"/>
    </location>
</feature>
<gene>
    <name evidence="2" type="ORF">JG688_00006437</name>
</gene>
<evidence type="ECO:0000256" key="1">
    <source>
        <dbReference type="SAM" id="MobiDB-lite"/>
    </source>
</evidence>
<organism evidence="2 3">
    <name type="scientific">Phytophthora aleatoria</name>
    <dbReference type="NCBI Taxonomy" id="2496075"/>
    <lineage>
        <taxon>Eukaryota</taxon>
        <taxon>Sar</taxon>
        <taxon>Stramenopiles</taxon>
        <taxon>Oomycota</taxon>
        <taxon>Peronosporomycetes</taxon>
        <taxon>Peronosporales</taxon>
        <taxon>Peronosporaceae</taxon>
        <taxon>Phytophthora</taxon>
    </lineage>
</organism>
<keyword evidence="3" id="KW-1185">Reference proteome</keyword>
<protein>
    <submittedName>
        <fullName evidence="2">Uncharacterized protein</fullName>
    </submittedName>
</protein>
<name>A0A8J5IL93_9STRA</name>
<feature type="region of interest" description="Disordered" evidence="1">
    <location>
        <begin position="120"/>
        <end position="147"/>
    </location>
</feature>
<accession>A0A8J5IL93</accession>
<comment type="caution">
    <text evidence="2">The sequence shown here is derived from an EMBL/GenBank/DDBJ whole genome shotgun (WGS) entry which is preliminary data.</text>
</comment>
<dbReference type="AlphaFoldDB" id="A0A8J5IL93"/>
<dbReference type="Proteomes" id="UP000709295">
    <property type="component" value="Unassembled WGS sequence"/>
</dbReference>